<feature type="transmembrane region" description="Helical" evidence="5">
    <location>
        <begin position="241"/>
        <end position="258"/>
    </location>
</feature>
<evidence type="ECO:0000256" key="5">
    <source>
        <dbReference type="SAM" id="Phobius"/>
    </source>
</evidence>
<dbReference type="InterPro" id="IPR051533">
    <property type="entry name" value="WaaL-like"/>
</dbReference>
<dbReference type="PANTHER" id="PTHR37422:SF13">
    <property type="entry name" value="LIPOPOLYSACCHARIDE BIOSYNTHESIS PROTEIN PA4999-RELATED"/>
    <property type="match status" value="1"/>
</dbReference>
<evidence type="ECO:0000256" key="1">
    <source>
        <dbReference type="ARBA" id="ARBA00004141"/>
    </source>
</evidence>
<feature type="transmembrane region" description="Helical" evidence="5">
    <location>
        <begin position="209"/>
        <end position="229"/>
    </location>
</feature>
<feature type="transmembrane region" description="Helical" evidence="5">
    <location>
        <begin position="92"/>
        <end position="111"/>
    </location>
</feature>
<comment type="subcellular location">
    <subcellularLocation>
        <location evidence="1">Membrane</location>
        <topology evidence="1">Multi-pass membrane protein</topology>
    </subcellularLocation>
</comment>
<accession>A0A7C4VZ65</accession>
<protein>
    <submittedName>
        <fullName evidence="7">Tetratricopeptide repeat protein</fullName>
    </submittedName>
</protein>
<dbReference type="InterPro" id="IPR007016">
    <property type="entry name" value="O-antigen_ligase-rel_domated"/>
</dbReference>
<dbReference type="PANTHER" id="PTHR37422">
    <property type="entry name" value="TEICHURONIC ACID BIOSYNTHESIS PROTEIN TUAE"/>
    <property type="match status" value="1"/>
</dbReference>
<dbReference type="AlphaFoldDB" id="A0A7C4VZ65"/>
<evidence type="ECO:0000256" key="2">
    <source>
        <dbReference type="ARBA" id="ARBA00022692"/>
    </source>
</evidence>
<feature type="transmembrane region" description="Helical" evidence="5">
    <location>
        <begin position="37"/>
        <end position="55"/>
    </location>
</feature>
<dbReference type="GO" id="GO:0016020">
    <property type="term" value="C:membrane"/>
    <property type="evidence" value="ECO:0007669"/>
    <property type="project" value="UniProtKB-SubCell"/>
</dbReference>
<dbReference type="InterPro" id="IPR011990">
    <property type="entry name" value="TPR-like_helical_dom_sf"/>
</dbReference>
<evidence type="ECO:0000256" key="4">
    <source>
        <dbReference type="ARBA" id="ARBA00023136"/>
    </source>
</evidence>
<feature type="transmembrane region" description="Helical" evidence="5">
    <location>
        <begin position="482"/>
        <end position="499"/>
    </location>
</feature>
<evidence type="ECO:0000256" key="3">
    <source>
        <dbReference type="ARBA" id="ARBA00022989"/>
    </source>
</evidence>
<feature type="transmembrane region" description="Helical" evidence="5">
    <location>
        <begin position="7"/>
        <end position="25"/>
    </location>
</feature>
<keyword evidence="4 5" id="KW-0472">Membrane</keyword>
<reference evidence="7" key="1">
    <citation type="journal article" date="2020" name="mSystems">
        <title>Genome- and Community-Level Interaction Insights into Carbon Utilization and Element Cycling Functions of Hydrothermarchaeota in Hydrothermal Sediment.</title>
        <authorList>
            <person name="Zhou Z."/>
            <person name="Liu Y."/>
            <person name="Xu W."/>
            <person name="Pan J."/>
            <person name="Luo Z.H."/>
            <person name="Li M."/>
        </authorList>
    </citation>
    <scope>NUCLEOTIDE SEQUENCE [LARGE SCALE GENOMIC DNA]</scope>
    <source>
        <strain evidence="7">SpSt-477</strain>
    </source>
</reference>
<dbReference type="EMBL" id="DSUH01000306">
    <property type="protein sequence ID" value="HGU33814.1"/>
    <property type="molecule type" value="Genomic_DNA"/>
</dbReference>
<dbReference type="Gene3D" id="1.25.40.10">
    <property type="entry name" value="Tetratricopeptide repeat domain"/>
    <property type="match status" value="1"/>
</dbReference>
<organism evidence="7">
    <name type="scientific">Desulfatirhabdium butyrativorans</name>
    <dbReference type="NCBI Taxonomy" id="340467"/>
    <lineage>
        <taxon>Bacteria</taxon>
        <taxon>Pseudomonadati</taxon>
        <taxon>Thermodesulfobacteriota</taxon>
        <taxon>Desulfobacteria</taxon>
        <taxon>Desulfobacterales</taxon>
        <taxon>Desulfatirhabdiaceae</taxon>
        <taxon>Desulfatirhabdium</taxon>
    </lineage>
</organism>
<feature type="transmembrane region" description="Helical" evidence="5">
    <location>
        <begin position="389"/>
        <end position="409"/>
    </location>
</feature>
<gene>
    <name evidence="7" type="ORF">ENS29_13330</name>
</gene>
<feature type="transmembrane region" description="Helical" evidence="5">
    <location>
        <begin position="161"/>
        <end position="178"/>
    </location>
</feature>
<name>A0A7C4VZ65_9BACT</name>
<dbReference type="SMART" id="SM00028">
    <property type="entry name" value="TPR"/>
    <property type="match status" value="4"/>
</dbReference>
<comment type="caution">
    <text evidence="7">The sequence shown here is derived from an EMBL/GenBank/DDBJ whole genome shotgun (WGS) entry which is preliminary data.</text>
</comment>
<feature type="transmembrane region" description="Helical" evidence="5">
    <location>
        <begin position="123"/>
        <end position="141"/>
    </location>
</feature>
<feature type="transmembrane region" description="Helical" evidence="5">
    <location>
        <begin position="429"/>
        <end position="447"/>
    </location>
</feature>
<feature type="transmembrane region" description="Helical" evidence="5">
    <location>
        <begin position="67"/>
        <end position="86"/>
    </location>
</feature>
<evidence type="ECO:0000259" key="6">
    <source>
        <dbReference type="Pfam" id="PF04932"/>
    </source>
</evidence>
<dbReference type="Pfam" id="PF14559">
    <property type="entry name" value="TPR_19"/>
    <property type="match status" value="2"/>
</dbReference>
<feature type="domain" description="O-antigen ligase-related" evidence="6">
    <location>
        <begin position="193"/>
        <end position="405"/>
    </location>
</feature>
<keyword evidence="2 5" id="KW-0812">Transmembrane</keyword>
<dbReference type="SUPFAM" id="SSF48452">
    <property type="entry name" value="TPR-like"/>
    <property type="match status" value="1"/>
</dbReference>
<dbReference type="Pfam" id="PF04932">
    <property type="entry name" value="Wzy_C"/>
    <property type="match status" value="1"/>
</dbReference>
<dbReference type="InterPro" id="IPR019734">
    <property type="entry name" value="TPR_rpt"/>
</dbReference>
<proteinExistence type="predicted"/>
<sequence length="718" mass="82545">MKRLDCAAHSIIGLLLVGIPLVYYPYIEDFSNLPKKFVLQILLGLSGLLYILHMWGKQRLQLIRHPLCLWVAFWLIWSGLSICWAIDRFSGVSLWIHWLACSVIMMVFLIQPSEIWVERWIQLSSIGAGIASLIGCIQYLFGFQGIPQSFVPGVTFSNKNIAAEYVVMLWPLSFAVLFHLRKRFWIIAATFNMSLITLFLVYAKTRSVWVAMVLGGVFGSVLLFRTLNWEKFRPLLLERRYSILIAILFVMLVAQIAPHSKDKQSQKEDFPLTSRNKTSLSIHNEQIPGFSDGGIVSASSDGKSSADRIHIPAIEKSYWELITSIWKFSEGSANFRLIAWENTLAMMADHAIGVGLANWYVYYPIYQQKVGIDPFFSLARQPQYLHHEWLQAIAETSILGGILYLGILLTAFQTGIRICKSRIEITAKINVLCVCVTLASFAIHACFAFPMRMALPPFFLMFFMGILIYYDYEKQKQRDFAVHRWLTVLMSMFVALLIYQNTTSNIHQVLADRYVLISKYYKETQNWVGMKAFTEKAVQINPWLYKAWYELGIACKHIPGMDEKAIAAFEKALSIHPNHLNTLLNISRLLYLKGRLEDAAGYLLRSLDIQPNLRDAYFNLAMIREKQNRYQDAIAIYERMLNNVSDQEDVYLRLVNALLKDAQIEKAKEILLRMLQKYPENAKARALIRHLQSNLHSSLLQRREGLIAYSFFPAHPSS</sequence>
<evidence type="ECO:0000313" key="7">
    <source>
        <dbReference type="EMBL" id="HGU33814.1"/>
    </source>
</evidence>
<keyword evidence="3 5" id="KW-1133">Transmembrane helix</keyword>
<feature type="transmembrane region" description="Helical" evidence="5">
    <location>
        <begin position="185"/>
        <end position="203"/>
    </location>
</feature>
<feature type="transmembrane region" description="Helical" evidence="5">
    <location>
        <begin position="453"/>
        <end position="470"/>
    </location>
</feature>